<proteinExistence type="predicted"/>
<name>A0A8H3XBA4_GIGMA</name>
<reference evidence="1 2" key="1">
    <citation type="journal article" date="2019" name="Environ. Microbiol.">
        <title>At the nexus of three kingdoms: the genome of the mycorrhizal fungus Gigaspora margarita provides insights into plant, endobacterial and fungal interactions.</title>
        <authorList>
            <person name="Venice F."/>
            <person name="Ghignone S."/>
            <person name="Salvioli di Fossalunga A."/>
            <person name="Amselem J."/>
            <person name="Novero M."/>
            <person name="Xianan X."/>
            <person name="Sedzielewska Toro K."/>
            <person name="Morin E."/>
            <person name="Lipzen A."/>
            <person name="Grigoriev I.V."/>
            <person name="Henrissat B."/>
            <person name="Martin F.M."/>
            <person name="Bonfante P."/>
        </authorList>
    </citation>
    <scope>NUCLEOTIDE SEQUENCE [LARGE SCALE GENOMIC DNA]</scope>
    <source>
        <strain evidence="1 2">BEG34</strain>
    </source>
</reference>
<organism evidence="1 2">
    <name type="scientific">Gigaspora margarita</name>
    <dbReference type="NCBI Taxonomy" id="4874"/>
    <lineage>
        <taxon>Eukaryota</taxon>
        <taxon>Fungi</taxon>
        <taxon>Fungi incertae sedis</taxon>
        <taxon>Mucoromycota</taxon>
        <taxon>Glomeromycotina</taxon>
        <taxon>Glomeromycetes</taxon>
        <taxon>Diversisporales</taxon>
        <taxon>Gigasporaceae</taxon>
        <taxon>Gigaspora</taxon>
    </lineage>
</organism>
<sequence>MKLRNPEKKVINGQYEHLLKLCKIYVYGRFTHTKYFPEKLFPIYYDELPERPLGDQTIHVRKSLRFTKKPSNYHLTCQYIKKQFLPIENNYNSLSQNLFENLYKSSIDIQLASPISVHSNSTYINDGGFVEKDQPDNNESLKPRYIIKQNGNVNENKINFSDEELRMDDNDDDDLISEEEALKFFFTKK</sequence>
<dbReference type="AlphaFoldDB" id="A0A8H3XBA4"/>
<dbReference type="Proteomes" id="UP000439903">
    <property type="component" value="Unassembled WGS sequence"/>
</dbReference>
<protein>
    <submittedName>
        <fullName evidence="1">Uncharacterized protein</fullName>
    </submittedName>
</protein>
<comment type="caution">
    <text evidence="1">The sequence shown here is derived from an EMBL/GenBank/DDBJ whole genome shotgun (WGS) entry which is preliminary data.</text>
</comment>
<keyword evidence="2" id="KW-1185">Reference proteome</keyword>
<evidence type="ECO:0000313" key="2">
    <source>
        <dbReference type="Proteomes" id="UP000439903"/>
    </source>
</evidence>
<evidence type="ECO:0000313" key="1">
    <source>
        <dbReference type="EMBL" id="KAF0444374.1"/>
    </source>
</evidence>
<accession>A0A8H3XBA4</accession>
<gene>
    <name evidence="1" type="ORF">F8M41_003478</name>
</gene>
<dbReference type="EMBL" id="WTPW01001303">
    <property type="protein sequence ID" value="KAF0444374.1"/>
    <property type="molecule type" value="Genomic_DNA"/>
</dbReference>